<accession>A0ABV2NF15</accession>
<dbReference type="Pfam" id="PF21882">
    <property type="entry name" value="Gp53-like_C"/>
    <property type="match status" value="1"/>
</dbReference>
<reference evidence="2 3" key="1">
    <citation type="submission" date="2024-06" db="EMBL/GenBank/DDBJ databases">
        <title>Genomics of switchgrass bacterial isolates.</title>
        <authorList>
            <person name="Shade A."/>
        </authorList>
    </citation>
    <scope>NUCLEOTIDE SEQUENCE [LARGE SCALE GENOMIC DNA]</scope>
    <source>
        <strain evidence="2 3">PvP084</strain>
    </source>
</reference>
<dbReference type="Proteomes" id="UP001549119">
    <property type="component" value="Unassembled WGS sequence"/>
</dbReference>
<dbReference type="Gene3D" id="2.60.40.3940">
    <property type="match status" value="1"/>
</dbReference>
<gene>
    <name evidence="2" type="ORF">ABIC20_002402</name>
</gene>
<name>A0ABV2NF15_9HYPH</name>
<evidence type="ECO:0000313" key="2">
    <source>
        <dbReference type="EMBL" id="MET3865093.1"/>
    </source>
</evidence>
<proteinExistence type="predicted"/>
<evidence type="ECO:0000259" key="1">
    <source>
        <dbReference type="Pfam" id="PF21882"/>
    </source>
</evidence>
<feature type="domain" description="Putative tail fiber protein gp53-like C-terminal" evidence="1">
    <location>
        <begin position="332"/>
        <end position="417"/>
    </location>
</feature>
<organism evidence="2 3">
    <name type="scientific">Methylobacterium radiotolerans</name>
    <dbReference type="NCBI Taxonomy" id="31998"/>
    <lineage>
        <taxon>Bacteria</taxon>
        <taxon>Pseudomonadati</taxon>
        <taxon>Pseudomonadota</taxon>
        <taxon>Alphaproteobacteria</taxon>
        <taxon>Hyphomicrobiales</taxon>
        <taxon>Methylobacteriaceae</taxon>
        <taxon>Methylobacterium</taxon>
    </lineage>
</organism>
<dbReference type="Pfam" id="PF10983">
    <property type="entry name" value="DUF2793"/>
    <property type="match status" value="1"/>
</dbReference>
<keyword evidence="3" id="KW-1185">Reference proteome</keyword>
<dbReference type="InterPro" id="IPR054075">
    <property type="entry name" value="Gp53-like_C"/>
</dbReference>
<dbReference type="EMBL" id="JBEPNW010000002">
    <property type="protein sequence ID" value="MET3865093.1"/>
    <property type="molecule type" value="Genomic_DNA"/>
</dbReference>
<protein>
    <recommendedName>
        <fullName evidence="1">Putative tail fiber protein gp53-like C-terminal domain-containing protein</fullName>
    </recommendedName>
</protein>
<dbReference type="InterPro" id="IPR021251">
    <property type="entry name" value="DUF2793"/>
</dbReference>
<sequence length="418" mass="42282">MSDATPLLGLPLIAASQAQKHVTHNEALALLDALVQLACLDKDLAAPPPGPAEGDRYLVTADAPGGAWAGLAGQVVRYADGIWTGAAPRAGWLAWLVDEADLYVFDGAAWTSLRRALTALQSVGRLGINTAADASNRLAVKSDSALLTWDDATPGTGDMRVSVNRKSAARDAALVFETGYAARALLGNLGSDDFTLKVSPDGAAFATALTASARTGGIDFASAETALAAAPTTDLGAAGTRRVLVTGAGRIASFGAAADRERLVRFSGAATLVHDPEALALPTRADLVTAPDDTCIATSDAAGRWRVRHYQRADGTPLAAGAQALGANGSIRLPGGLIAQWGLVTAAEADVAVAFGIAFPGSCLGVWAQPVAGAGDALHAAQVSDVAATGFTLRTRRAAAGSVAGVGSVPTYWLALGA</sequence>
<dbReference type="RefSeq" id="WP_071000409.1">
    <property type="nucleotide sequence ID" value="NZ_JBEPNV010000001.1"/>
</dbReference>
<evidence type="ECO:0000313" key="3">
    <source>
        <dbReference type="Proteomes" id="UP001549119"/>
    </source>
</evidence>
<comment type="caution">
    <text evidence="2">The sequence shown here is derived from an EMBL/GenBank/DDBJ whole genome shotgun (WGS) entry which is preliminary data.</text>
</comment>